<dbReference type="Pfam" id="PF24544">
    <property type="entry name" value="Ig_TPPC8_2nd"/>
    <property type="match status" value="1"/>
</dbReference>
<feature type="region of interest" description="Disordered" evidence="1">
    <location>
        <begin position="287"/>
        <end position="314"/>
    </location>
</feature>
<proteinExistence type="predicted"/>
<dbReference type="OrthoDB" id="203724at2759"/>
<feature type="domain" description="TPPC8 second Ig-like" evidence="2">
    <location>
        <begin position="52"/>
        <end position="105"/>
    </location>
</feature>
<sequence length="448" mass="48953">MLILSFLPGLLSFGGKKSNQLFEYPLTSDPNLFNSKESSPHGIPTPKVLDALPVPLGKGGALDPGKSLKLRIFIKSPQATGNHAIKLIFFYYEKAGGGHPRHRILCHQFNIKVLPCLSLSSQLLSPFLYNNSRDQVLSLFLTNGTTTSNKTQQQISLESVTLSQIGLISRDRSLSSSNAAASNNSNNNCLLVLSNNKWGEDIIVKRGESLKLVINTSNEEDSGEGLHFSELKSKSIQGSYSFHSPPYLDFLKSAFSFPKNEGPSLKNDVLAVVWRSGELSGLMLSEVKHEESSRAMEEEEEEGGGGAQNEDEGSSLISLDSSLTTLKPNFPLRVELKADPLSQADFEASPLFRAPFRISISNLANRNLYLHYQAPPQNILGCTSGSNVLLEAHSSKTFNLKAALTTPGLFHLRGGFMFQVTEGPLSDTTELEYVPMDISFIVKNKTSS</sequence>
<organism evidence="3 4">
    <name type="scientific">Caligus rogercresseyi</name>
    <name type="common">Sea louse</name>
    <dbReference type="NCBI Taxonomy" id="217165"/>
    <lineage>
        <taxon>Eukaryota</taxon>
        <taxon>Metazoa</taxon>
        <taxon>Ecdysozoa</taxon>
        <taxon>Arthropoda</taxon>
        <taxon>Crustacea</taxon>
        <taxon>Multicrustacea</taxon>
        <taxon>Hexanauplia</taxon>
        <taxon>Copepoda</taxon>
        <taxon>Siphonostomatoida</taxon>
        <taxon>Caligidae</taxon>
        <taxon>Caligus</taxon>
    </lineage>
</organism>
<reference evidence="4" key="1">
    <citation type="submission" date="2021-01" db="EMBL/GenBank/DDBJ databases">
        <title>Caligus Genome Assembly.</title>
        <authorList>
            <person name="Gallardo-Escarate C."/>
        </authorList>
    </citation>
    <scope>NUCLEOTIDE SEQUENCE [LARGE SCALE GENOMIC DNA]</scope>
</reference>
<dbReference type="Proteomes" id="UP000595437">
    <property type="component" value="Chromosome 13"/>
</dbReference>
<accession>A0A7T8GVJ7</accession>
<feature type="compositionally biased region" description="Basic and acidic residues" evidence="1">
    <location>
        <begin position="287"/>
        <end position="296"/>
    </location>
</feature>
<dbReference type="InterPro" id="IPR058538">
    <property type="entry name" value="Ig_TPPC8_2nd"/>
</dbReference>
<evidence type="ECO:0000259" key="2">
    <source>
        <dbReference type="Pfam" id="PF24544"/>
    </source>
</evidence>
<keyword evidence="4" id="KW-1185">Reference proteome</keyword>
<evidence type="ECO:0000313" key="3">
    <source>
        <dbReference type="EMBL" id="QQP38582.1"/>
    </source>
</evidence>
<gene>
    <name evidence="3" type="ORF">FKW44_019194</name>
</gene>
<evidence type="ECO:0000313" key="4">
    <source>
        <dbReference type="Proteomes" id="UP000595437"/>
    </source>
</evidence>
<protein>
    <recommendedName>
        <fullName evidence="2">TPPC8 second Ig-like domain-containing protein</fullName>
    </recommendedName>
</protein>
<dbReference type="EMBL" id="CP045902">
    <property type="protein sequence ID" value="QQP38582.1"/>
    <property type="molecule type" value="Genomic_DNA"/>
</dbReference>
<dbReference type="AlphaFoldDB" id="A0A7T8GVJ7"/>
<feature type="compositionally biased region" description="Acidic residues" evidence="1">
    <location>
        <begin position="297"/>
        <end position="313"/>
    </location>
</feature>
<name>A0A7T8GVJ7_CALRO</name>
<evidence type="ECO:0000256" key="1">
    <source>
        <dbReference type="SAM" id="MobiDB-lite"/>
    </source>
</evidence>